<comment type="caution">
    <text evidence="2">The sequence shown here is derived from an EMBL/GenBank/DDBJ whole genome shotgun (WGS) entry which is preliminary data.</text>
</comment>
<evidence type="ECO:0000313" key="2">
    <source>
        <dbReference type="EMBL" id="MCM1983680.1"/>
    </source>
</evidence>
<feature type="chain" id="PRO_5044870004" evidence="1">
    <location>
        <begin position="29"/>
        <end position="186"/>
    </location>
</feature>
<sequence length="186" mass="19689">MKRKLALGLGILAAAAAVPVMTSTPVFAELAKAGEAIVQNIVQPKVKLVLSAQKKVIMTDAQGKEMVAWEDLKGAATVEPGDVLRYVLSSENAGDKPAESLVLTQPVPNQTQYVIGSAKANGAQLSYSIDGGSSFSAQPMVEVTLPDGTVEMQPAPAEMYSHVRWDYSESLEPMASVRAVFEVAVK</sequence>
<dbReference type="NCBIfam" id="TIGR01451">
    <property type="entry name" value="B_ant_repeat"/>
    <property type="match status" value="1"/>
</dbReference>
<reference evidence="2 3" key="1">
    <citation type="journal article" date="2015" name="Genome Announc.">
        <title>Draft Genome Sequence of Filamentous Marine Cyanobacterium Lyngbya confervoides Strain BDU141951.</title>
        <authorList>
            <person name="Chandrababunaidu M.M."/>
            <person name="Sen D."/>
            <person name="Tripathy S."/>
        </authorList>
    </citation>
    <scope>NUCLEOTIDE SEQUENCE [LARGE SCALE GENOMIC DNA]</scope>
    <source>
        <strain evidence="2 3">BDU141951</strain>
    </source>
</reference>
<name>A0ABD4T608_9CYAN</name>
<dbReference type="RefSeq" id="WP_166282611.1">
    <property type="nucleotide sequence ID" value="NZ_JTHE03000071.1"/>
</dbReference>
<accession>A0ABD4T608</accession>
<keyword evidence="3" id="KW-1185">Reference proteome</keyword>
<feature type="signal peptide" evidence="1">
    <location>
        <begin position="1"/>
        <end position="28"/>
    </location>
</feature>
<proteinExistence type="predicted"/>
<keyword evidence="1" id="KW-0732">Signal</keyword>
<dbReference type="EMBL" id="JTHE03000071">
    <property type="protein sequence ID" value="MCM1983680.1"/>
    <property type="molecule type" value="Genomic_DNA"/>
</dbReference>
<dbReference type="InterPro" id="IPR047589">
    <property type="entry name" value="DUF11_rpt"/>
</dbReference>
<dbReference type="Proteomes" id="UP000031561">
    <property type="component" value="Unassembled WGS sequence"/>
</dbReference>
<evidence type="ECO:0000256" key="1">
    <source>
        <dbReference type="SAM" id="SignalP"/>
    </source>
</evidence>
<gene>
    <name evidence="2" type="ORF">QQ91_0012715</name>
</gene>
<organism evidence="2 3">
    <name type="scientific">Lyngbya confervoides BDU141951</name>
    <dbReference type="NCBI Taxonomy" id="1574623"/>
    <lineage>
        <taxon>Bacteria</taxon>
        <taxon>Bacillati</taxon>
        <taxon>Cyanobacteriota</taxon>
        <taxon>Cyanophyceae</taxon>
        <taxon>Oscillatoriophycideae</taxon>
        <taxon>Oscillatoriales</taxon>
        <taxon>Microcoleaceae</taxon>
        <taxon>Lyngbya</taxon>
    </lineage>
</organism>
<evidence type="ECO:0000313" key="3">
    <source>
        <dbReference type="Proteomes" id="UP000031561"/>
    </source>
</evidence>
<dbReference type="AlphaFoldDB" id="A0ABD4T608"/>
<protein>
    <submittedName>
        <fullName evidence="2">DUF11 domain-containing protein</fullName>
    </submittedName>
</protein>